<sequence>MNKDKLDIEKLLYEQLPKIEEKILYELPCDEDIDYEFSIEFESKMDKIIKENEKKVKKNTYKNLKKIAIVFIIILSSIVTITTIKTEAFPENLIRIMKKVYKEFTDYNFINPHKSNVSFKYIEPKYISTGYKEVERIEEENYLSILYKDKLDNYIIYQMMLYSRDVIVLDTEDAFVENIKFNNQYAQYVEKGNTQQLLWHDKNNIYMLSKELPTKKITKKDKKEFIKIAKNIK</sequence>
<accession>A0AB74QJP1</accession>
<gene>
    <name evidence="3" type="ORF">SAMEA1402399_04119</name>
</gene>
<dbReference type="InterPro" id="IPR025377">
    <property type="entry name" value="DUF4367"/>
</dbReference>
<feature type="transmembrane region" description="Helical" evidence="1">
    <location>
        <begin position="67"/>
        <end position="84"/>
    </location>
</feature>
<evidence type="ECO:0000256" key="1">
    <source>
        <dbReference type="SAM" id="Phobius"/>
    </source>
</evidence>
<dbReference type="RefSeq" id="WP_009894464.1">
    <property type="nucleotide sequence ID" value="NZ_BIOU01000072.1"/>
</dbReference>
<name>A0AB74QJP1_CLODI</name>
<feature type="domain" description="DUF4367" evidence="2">
    <location>
        <begin position="122"/>
        <end position="232"/>
    </location>
</feature>
<reference evidence="3 4" key="1">
    <citation type="submission" date="2019-02" db="EMBL/GenBank/DDBJ databases">
        <authorList>
            <consortium name="Pathogen Informatics"/>
        </authorList>
    </citation>
    <scope>NUCLEOTIDE SEQUENCE [LARGE SCALE GENOMIC DNA]</scope>
    <source>
        <strain evidence="4">clo34</strain>
    </source>
</reference>
<comment type="caution">
    <text evidence="3">The sequence shown here is derived from an EMBL/GenBank/DDBJ whole genome shotgun (WGS) entry which is preliminary data.</text>
</comment>
<keyword evidence="1" id="KW-0472">Membrane</keyword>
<dbReference type="Pfam" id="PF14285">
    <property type="entry name" value="DUF4367"/>
    <property type="match status" value="1"/>
</dbReference>
<proteinExistence type="predicted"/>
<keyword evidence="1" id="KW-0812">Transmembrane</keyword>
<dbReference type="Proteomes" id="UP000411588">
    <property type="component" value="Unassembled WGS sequence"/>
</dbReference>
<dbReference type="AlphaFoldDB" id="A0AB74QJP1"/>
<organism evidence="3 4">
    <name type="scientific">Clostridioides difficile</name>
    <name type="common">Peptoclostridium difficile</name>
    <dbReference type="NCBI Taxonomy" id="1496"/>
    <lineage>
        <taxon>Bacteria</taxon>
        <taxon>Bacillati</taxon>
        <taxon>Bacillota</taxon>
        <taxon>Clostridia</taxon>
        <taxon>Peptostreptococcales</taxon>
        <taxon>Peptostreptococcaceae</taxon>
        <taxon>Clostridioides</taxon>
    </lineage>
</organism>
<evidence type="ECO:0000313" key="3">
    <source>
        <dbReference type="EMBL" id="VFD36700.1"/>
    </source>
</evidence>
<protein>
    <recommendedName>
        <fullName evidence="2">DUF4367 domain-containing protein</fullName>
    </recommendedName>
</protein>
<keyword evidence="1" id="KW-1133">Transmembrane helix</keyword>
<evidence type="ECO:0000259" key="2">
    <source>
        <dbReference type="Pfam" id="PF14285"/>
    </source>
</evidence>
<dbReference type="EMBL" id="CAADAN010000031">
    <property type="protein sequence ID" value="VFD36700.1"/>
    <property type="molecule type" value="Genomic_DNA"/>
</dbReference>
<evidence type="ECO:0000313" key="4">
    <source>
        <dbReference type="Proteomes" id="UP000411588"/>
    </source>
</evidence>